<dbReference type="PROSITE" id="PS00409">
    <property type="entry name" value="PROKAR_NTER_METHYL"/>
    <property type="match status" value="1"/>
</dbReference>
<dbReference type="NCBIfam" id="TIGR02532">
    <property type="entry name" value="IV_pilin_GFxxxE"/>
    <property type="match status" value="1"/>
</dbReference>
<dbReference type="RefSeq" id="WP_167812684.1">
    <property type="nucleotide sequence ID" value="NZ_FOYW01000004.1"/>
</dbReference>
<keyword evidence="1" id="KW-0472">Membrane</keyword>
<sequence length="129" mass="13883">MPKAPINTRRETGFTLIEVLVAMLILMVGLLGVAATQLLALQQVNNANLRSQVNSHAMEMAELVRVNDGAVPAAVEGLWEASLLRTVPGATTNIAVAGNTATITINWREREYGSSDSAKTFTYTARIDQ</sequence>
<dbReference type="InterPro" id="IPR013362">
    <property type="entry name" value="Pilus_4_PilV"/>
</dbReference>
<name>A0A1I6K5G2_9GAMM</name>
<evidence type="ECO:0000313" key="3">
    <source>
        <dbReference type="Proteomes" id="UP000198644"/>
    </source>
</evidence>
<evidence type="ECO:0000256" key="1">
    <source>
        <dbReference type="SAM" id="Phobius"/>
    </source>
</evidence>
<protein>
    <submittedName>
        <fullName evidence="2">Type IV pilus assembly protein PilV</fullName>
    </submittedName>
</protein>
<keyword evidence="1" id="KW-1133">Transmembrane helix</keyword>
<dbReference type="Proteomes" id="UP000198644">
    <property type="component" value="Unassembled WGS sequence"/>
</dbReference>
<keyword evidence="1" id="KW-0812">Transmembrane</keyword>
<reference evidence="3" key="1">
    <citation type="submission" date="2016-10" db="EMBL/GenBank/DDBJ databases">
        <authorList>
            <person name="Varghese N."/>
            <person name="Submissions S."/>
        </authorList>
    </citation>
    <scope>NUCLEOTIDE SEQUENCE [LARGE SCALE GENOMIC DNA]</scope>
    <source>
        <strain evidence="3">CGMCC 1.9167</strain>
    </source>
</reference>
<dbReference type="EMBL" id="FOYW01000004">
    <property type="protein sequence ID" value="SFR86436.1"/>
    <property type="molecule type" value="Genomic_DNA"/>
</dbReference>
<feature type="transmembrane region" description="Helical" evidence="1">
    <location>
        <begin position="20"/>
        <end position="41"/>
    </location>
</feature>
<accession>A0A1I6K5G2</accession>
<keyword evidence="3" id="KW-1185">Reference proteome</keyword>
<organism evidence="2 3">
    <name type="scientific">Marinobacter daqiaonensis</name>
    <dbReference type="NCBI Taxonomy" id="650891"/>
    <lineage>
        <taxon>Bacteria</taxon>
        <taxon>Pseudomonadati</taxon>
        <taxon>Pseudomonadota</taxon>
        <taxon>Gammaproteobacteria</taxon>
        <taxon>Pseudomonadales</taxon>
        <taxon>Marinobacteraceae</taxon>
        <taxon>Marinobacter</taxon>
    </lineage>
</organism>
<dbReference type="NCBIfam" id="TIGR02523">
    <property type="entry name" value="type_IV_pilV"/>
    <property type="match status" value="1"/>
</dbReference>
<evidence type="ECO:0000313" key="2">
    <source>
        <dbReference type="EMBL" id="SFR86436.1"/>
    </source>
</evidence>
<dbReference type="AlphaFoldDB" id="A0A1I6K5G2"/>
<gene>
    <name evidence="2" type="ORF">SAMN05216203_3557</name>
</gene>
<dbReference type="STRING" id="650891.SAMN05216203_3557"/>
<proteinExistence type="predicted"/>
<dbReference type="Pfam" id="PF07963">
    <property type="entry name" value="N_methyl"/>
    <property type="match status" value="1"/>
</dbReference>
<dbReference type="InterPro" id="IPR012902">
    <property type="entry name" value="N_methyl_site"/>
</dbReference>